<dbReference type="InterPro" id="IPR002931">
    <property type="entry name" value="Transglutaminase-like"/>
</dbReference>
<accession>A0ABU4RUH0</accession>
<comment type="caution">
    <text evidence="2">The sequence shown here is derived from an EMBL/GenBank/DDBJ whole genome shotgun (WGS) entry which is preliminary data.</text>
</comment>
<organism evidence="2 3">
    <name type="scientific">Terrihabitans rhizophilus</name>
    <dbReference type="NCBI Taxonomy" id="3092662"/>
    <lineage>
        <taxon>Bacteria</taxon>
        <taxon>Pseudomonadati</taxon>
        <taxon>Pseudomonadota</taxon>
        <taxon>Alphaproteobacteria</taxon>
        <taxon>Hyphomicrobiales</taxon>
        <taxon>Terrihabitans</taxon>
    </lineage>
</organism>
<dbReference type="Pfam" id="PF08379">
    <property type="entry name" value="Bact_transglu_N"/>
    <property type="match status" value="1"/>
</dbReference>
<evidence type="ECO:0000313" key="3">
    <source>
        <dbReference type="Proteomes" id="UP001274321"/>
    </source>
</evidence>
<gene>
    <name evidence="2" type="ORF">SCD90_14580</name>
</gene>
<dbReference type="RefSeq" id="WP_319845424.1">
    <property type="nucleotide sequence ID" value="NZ_JAXAFJ010000010.1"/>
</dbReference>
<name>A0ABU4RUH0_9HYPH</name>
<sequence length="272" mass="29971">MRIRITHDTVYRYSTPVRALIQVLRMSPLHHEGQFVARWDVRAEGDLRLKRREDWYGNTVHALSMAGPVNEICLRATGEVETEDTSGVMRRTVERFPPALFLRGTRLTESDAELAAFAADTVSGISDPLERMHALMGALHSRMAFDTGATDVVTTAGEAFKSGHGVCQDFTHIFLAAARGLGIPARYVSGYLYKPDEEEQEATHAWTEAHILGLGWTAFDPTNGICTTDGYVRVAVGLDYLDCAPVRGSFKGATVENMSVHLKITSAARSRT</sequence>
<dbReference type="InterPro" id="IPR013589">
    <property type="entry name" value="Bac_transglu_N"/>
</dbReference>
<feature type="domain" description="Transglutaminase-like" evidence="1">
    <location>
        <begin position="159"/>
        <end position="223"/>
    </location>
</feature>
<dbReference type="Gene3D" id="3.10.620.30">
    <property type="match status" value="1"/>
</dbReference>
<dbReference type="Pfam" id="PF01841">
    <property type="entry name" value="Transglut_core"/>
    <property type="match status" value="1"/>
</dbReference>
<dbReference type="EMBL" id="JAXAFJ010000010">
    <property type="protein sequence ID" value="MDX6807295.1"/>
    <property type="molecule type" value="Genomic_DNA"/>
</dbReference>
<evidence type="ECO:0000259" key="1">
    <source>
        <dbReference type="SMART" id="SM00460"/>
    </source>
</evidence>
<keyword evidence="3" id="KW-1185">Reference proteome</keyword>
<protein>
    <submittedName>
        <fullName evidence="2">Transglutaminase family protein</fullName>
    </submittedName>
</protein>
<dbReference type="Proteomes" id="UP001274321">
    <property type="component" value="Unassembled WGS sequence"/>
</dbReference>
<dbReference type="PANTHER" id="PTHR33490">
    <property type="entry name" value="BLR5614 PROTEIN-RELATED"/>
    <property type="match status" value="1"/>
</dbReference>
<reference evidence="2 3" key="1">
    <citation type="submission" date="2023-11" db="EMBL/GenBank/DDBJ databases">
        <authorList>
            <person name="Bao R."/>
        </authorList>
    </citation>
    <scope>NUCLEOTIDE SEQUENCE [LARGE SCALE GENOMIC DNA]</scope>
    <source>
        <strain evidence="2 3">PJ23</strain>
    </source>
</reference>
<dbReference type="SUPFAM" id="SSF54001">
    <property type="entry name" value="Cysteine proteinases"/>
    <property type="match status" value="1"/>
</dbReference>
<dbReference type="InterPro" id="IPR038765">
    <property type="entry name" value="Papain-like_cys_pep_sf"/>
</dbReference>
<dbReference type="PANTHER" id="PTHR33490:SF6">
    <property type="entry name" value="SLL1049 PROTEIN"/>
    <property type="match status" value="1"/>
</dbReference>
<proteinExistence type="predicted"/>
<evidence type="ECO:0000313" key="2">
    <source>
        <dbReference type="EMBL" id="MDX6807295.1"/>
    </source>
</evidence>
<dbReference type="SMART" id="SM00460">
    <property type="entry name" value="TGc"/>
    <property type="match status" value="1"/>
</dbReference>